<sequence length="127" mass="13696">MLSNFHPLDPDQTLTVRLAALDEALLVLRHAAPADVRPHGGDMQSVRDAATSLLGTLGGSDRLTGCAPPPPPDRDLLRAFGLTPCPEADWNRAVAAEDDRRRRLRSLVQTEGWSWRDVTGAGAYTSG</sequence>
<dbReference type="RefSeq" id="WP_097277242.1">
    <property type="nucleotide sequence ID" value="NZ_OCNJ01000001.1"/>
</dbReference>
<reference evidence="1 2" key="1">
    <citation type="submission" date="2017-09" db="EMBL/GenBank/DDBJ databases">
        <authorList>
            <person name="Ehlers B."/>
            <person name="Leendertz F.H."/>
        </authorList>
    </citation>
    <scope>NUCLEOTIDE SEQUENCE [LARGE SCALE GENOMIC DNA]</scope>
    <source>
        <strain evidence="1 2">USBA 140</strain>
    </source>
</reference>
<keyword evidence="2" id="KW-1185">Reference proteome</keyword>
<name>A0A286G2R3_9PROT</name>
<accession>A0A286G2R3</accession>
<proteinExistence type="predicted"/>
<evidence type="ECO:0000313" key="1">
    <source>
        <dbReference type="EMBL" id="SOD89830.1"/>
    </source>
</evidence>
<dbReference type="AlphaFoldDB" id="A0A286G2R3"/>
<dbReference type="OrthoDB" id="3422146at2"/>
<protein>
    <submittedName>
        <fullName evidence="1">Uncharacterized protein</fullName>
    </submittedName>
</protein>
<dbReference type="EMBL" id="OCNJ01000001">
    <property type="protein sequence ID" value="SOD89830.1"/>
    <property type="molecule type" value="Genomic_DNA"/>
</dbReference>
<gene>
    <name evidence="1" type="ORF">SAMN05421508_101349</name>
</gene>
<dbReference type="Proteomes" id="UP000219621">
    <property type="component" value="Unassembled WGS sequence"/>
</dbReference>
<organism evidence="1 2">
    <name type="scientific">Caenispirillum bisanense</name>
    <dbReference type="NCBI Taxonomy" id="414052"/>
    <lineage>
        <taxon>Bacteria</taxon>
        <taxon>Pseudomonadati</taxon>
        <taxon>Pseudomonadota</taxon>
        <taxon>Alphaproteobacteria</taxon>
        <taxon>Rhodospirillales</taxon>
        <taxon>Novispirillaceae</taxon>
        <taxon>Caenispirillum</taxon>
    </lineage>
</organism>
<evidence type="ECO:0000313" key="2">
    <source>
        <dbReference type="Proteomes" id="UP000219621"/>
    </source>
</evidence>